<feature type="domain" description="GP-PDE" evidence="1">
    <location>
        <begin position="9"/>
        <end position="244"/>
    </location>
</feature>
<dbReference type="PANTHER" id="PTHR43805:SF1">
    <property type="entry name" value="GP-PDE DOMAIN-CONTAINING PROTEIN"/>
    <property type="match status" value="1"/>
</dbReference>
<dbReference type="CDD" id="cd08561">
    <property type="entry name" value="GDPD_cytoplasmic_ScUgpQ2_like"/>
    <property type="match status" value="1"/>
</dbReference>
<dbReference type="PROSITE" id="PS51704">
    <property type="entry name" value="GP_PDE"/>
    <property type="match status" value="1"/>
</dbReference>
<reference evidence="2 3" key="1">
    <citation type="submission" date="2019-05" db="EMBL/GenBank/DDBJ databases">
        <title>Nakamurella sp. N5BH11, whole genome shotgun sequence.</title>
        <authorList>
            <person name="Tuo L."/>
        </authorList>
    </citation>
    <scope>NUCLEOTIDE SEQUENCE [LARGE SCALE GENOMIC DNA]</scope>
    <source>
        <strain evidence="2 3">N5BH11</strain>
    </source>
</reference>
<dbReference type="Gene3D" id="3.20.20.190">
    <property type="entry name" value="Phosphatidylinositol (PI) phosphodiesterase"/>
    <property type="match status" value="1"/>
</dbReference>
<dbReference type="EMBL" id="SZZH01000001">
    <property type="protein sequence ID" value="TKV60883.1"/>
    <property type="molecule type" value="Genomic_DNA"/>
</dbReference>
<accession>A0A4U6QKA6</accession>
<comment type="caution">
    <text evidence="2">The sequence shown here is derived from an EMBL/GenBank/DDBJ whole genome shotgun (WGS) entry which is preliminary data.</text>
</comment>
<keyword evidence="3" id="KW-1185">Reference proteome</keyword>
<dbReference type="RefSeq" id="WP_137448186.1">
    <property type="nucleotide sequence ID" value="NZ_SZZH01000001.1"/>
</dbReference>
<evidence type="ECO:0000259" key="1">
    <source>
        <dbReference type="PROSITE" id="PS51704"/>
    </source>
</evidence>
<name>A0A4U6QKA6_9ACTN</name>
<sequence>MKYLEGHRPRAIAHRGWHIGDLAGRENTLAAFQRAWDEGYRYLETDVHATADGVLVAFHDATLDRVTDGSGPIARRRFDELRDVRVRGVDPLPRMDELLAALPDARFLIDAKAPGAVGPLLDLLRDADAGSRVCVGSFSDRRLAALRAALGPDVASCLSPREVFALARAAAVGRSISTLAVSAQVPPSVRGIPVITPRFVEAAHAGGLEVHAWTIDDPAAMGNLLDIGVDGIMTDRPEVLRDLLQQRGSWR</sequence>
<dbReference type="Pfam" id="PF03009">
    <property type="entry name" value="GDPD"/>
    <property type="match status" value="1"/>
</dbReference>
<dbReference type="GO" id="GO:0008081">
    <property type="term" value="F:phosphoric diester hydrolase activity"/>
    <property type="evidence" value="ECO:0007669"/>
    <property type="project" value="InterPro"/>
</dbReference>
<dbReference type="GO" id="GO:0006629">
    <property type="term" value="P:lipid metabolic process"/>
    <property type="evidence" value="ECO:0007669"/>
    <property type="project" value="InterPro"/>
</dbReference>
<proteinExistence type="predicted"/>
<gene>
    <name evidence="2" type="ORF">FDO65_04255</name>
</gene>
<protein>
    <submittedName>
        <fullName evidence="2">Glycerophosphodiester phosphodiesterase</fullName>
    </submittedName>
</protein>
<organism evidence="2 3">
    <name type="scientific">Nakamurella flava</name>
    <dbReference type="NCBI Taxonomy" id="2576308"/>
    <lineage>
        <taxon>Bacteria</taxon>
        <taxon>Bacillati</taxon>
        <taxon>Actinomycetota</taxon>
        <taxon>Actinomycetes</taxon>
        <taxon>Nakamurellales</taxon>
        <taxon>Nakamurellaceae</taxon>
        <taxon>Nakamurella</taxon>
    </lineage>
</organism>
<dbReference type="AlphaFoldDB" id="A0A4U6QKA6"/>
<dbReference type="OrthoDB" id="5241788at2"/>
<dbReference type="InterPro" id="IPR030395">
    <property type="entry name" value="GP_PDE_dom"/>
</dbReference>
<evidence type="ECO:0000313" key="2">
    <source>
        <dbReference type="EMBL" id="TKV60883.1"/>
    </source>
</evidence>
<evidence type="ECO:0000313" key="3">
    <source>
        <dbReference type="Proteomes" id="UP000306985"/>
    </source>
</evidence>
<dbReference type="PANTHER" id="PTHR43805">
    <property type="entry name" value="GLYCEROPHOSPHORYL DIESTER PHOSPHODIESTERASE"/>
    <property type="match status" value="1"/>
</dbReference>
<dbReference type="InterPro" id="IPR017946">
    <property type="entry name" value="PLC-like_Pdiesterase_TIM-brl"/>
</dbReference>
<dbReference type="Proteomes" id="UP000306985">
    <property type="component" value="Unassembled WGS sequence"/>
</dbReference>
<dbReference type="SUPFAM" id="SSF51695">
    <property type="entry name" value="PLC-like phosphodiesterases"/>
    <property type="match status" value="1"/>
</dbReference>